<comment type="similarity">
    <text evidence="2">Belongs to the SusD family.</text>
</comment>
<dbReference type="GO" id="GO:0009279">
    <property type="term" value="C:cell outer membrane"/>
    <property type="evidence" value="ECO:0007669"/>
    <property type="project" value="UniProtKB-SubCell"/>
</dbReference>
<dbReference type="KEGG" id="chh:A0O34_07205"/>
<comment type="subcellular location">
    <subcellularLocation>
        <location evidence="1">Cell outer membrane</location>
    </subcellularLocation>
</comment>
<evidence type="ECO:0000256" key="1">
    <source>
        <dbReference type="ARBA" id="ARBA00004442"/>
    </source>
</evidence>
<accession>A0A172XU17</accession>
<evidence type="ECO:0000256" key="5">
    <source>
        <dbReference type="ARBA" id="ARBA00023237"/>
    </source>
</evidence>
<dbReference type="RefSeq" id="WP_066753096.1">
    <property type="nucleotide sequence ID" value="NZ_CP015199.1"/>
</dbReference>
<dbReference type="InterPro" id="IPR011990">
    <property type="entry name" value="TPR-like_helical_dom_sf"/>
</dbReference>
<dbReference type="InterPro" id="IPR012944">
    <property type="entry name" value="SusD_RagB_dom"/>
</dbReference>
<dbReference type="OrthoDB" id="621570at2"/>
<keyword evidence="3" id="KW-0732">Signal</keyword>
<dbReference type="Gene3D" id="1.25.40.390">
    <property type="match status" value="1"/>
</dbReference>
<proteinExistence type="inferred from homology"/>
<keyword evidence="9" id="KW-1185">Reference proteome</keyword>
<organism evidence="8 9">
    <name type="scientific">Chryseobacterium glaciei</name>
    <dbReference type="NCBI Taxonomy" id="1685010"/>
    <lineage>
        <taxon>Bacteria</taxon>
        <taxon>Pseudomonadati</taxon>
        <taxon>Bacteroidota</taxon>
        <taxon>Flavobacteriia</taxon>
        <taxon>Flavobacteriales</taxon>
        <taxon>Weeksellaceae</taxon>
        <taxon>Chryseobacterium group</taxon>
        <taxon>Chryseobacterium</taxon>
    </lineage>
</organism>
<evidence type="ECO:0000256" key="3">
    <source>
        <dbReference type="ARBA" id="ARBA00022729"/>
    </source>
</evidence>
<keyword evidence="4" id="KW-0472">Membrane</keyword>
<sequence>MKTYKISYIIFVLFLLQICTSCEKMIEVNTPDNQITSQQVYEDVQTANAALAGLYATLWDNSPLAGDQTGKLLGTYSDDLDYYATASTTGILELSNNTQVDSNPAVYAYWSSAYQKIYTANAIIEGTQNSTALPAAEKNRIKGEALLIRSILYYYLQQIFGDIPYPDSTNYQINQSLTKVASAEVLTRLETDLGQSISLLVDEYRNTERIFPNRKVALLMLAKVYMLQNKWSESEGILKEIKQSSLYQFETNITKVFNKSGAHILWQLKPKNPGDATREAAAYYFINVAPSNFALSQNLITAFNSGDLRKQNWIATVSFNGNAWYRADKYKNRTNNTTEYSVIFRLEEVYLLLAEVLAQQNKIPEALPYLNATRQRAGIASLILPLSKETFLNEVLLENRKEFFTEMGHRFLDLKRLNQLNILFPAKPNWKEYHKVWPLPQKDLLLNPNLNPQNNGY</sequence>
<name>A0A172XU17_9FLAO</name>
<keyword evidence="5" id="KW-0998">Cell outer membrane</keyword>
<evidence type="ECO:0000256" key="2">
    <source>
        <dbReference type="ARBA" id="ARBA00006275"/>
    </source>
</evidence>
<dbReference type="Proteomes" id="UP000077824">
    <property type="component" value="Chromosome"/>
</dbReference>
<evidence type="ECO:0000259" key="6">
    <source>
        <dbReference type="Pfam" id="PF07980"/>
    </source>
</evidence>
<gene>
    <name evidence="8" type="ORF">A0O34_07205</name>
</gene>
<evidence type="ECO:0000256" key="4">
    <source>
        <dbReference type="ARBA" id="ARBA00023136"/>
    </source>
</evidence>
<dbReference type="Pfam" id="PF07980">
    <property type="entry name" value="SusD_RagB"/>
    <property type="match status" value="1"/>
</dbReference>
<feature type="domain" description="RagB/SusD" evidence="6">
    <location>
        <begin position="327"/>
        <end position="457"/>
    </location>
</feature>
<dbReference type="AlphaFoldDB" id="A0A172XU17"/>
<evidence type="ECO:0000259" key="7">
    <source>
        <dbReference type="Pfam" id="PF14322"/>
    </source>
</evidence>
<dbReference type="SUPFAM" id="SSF48452">
    <property type="entry name" value="TPR-like"/>
    <property type="match status" value="1"/>
</dbReference>
<reference evidence="8 9" key="1">
    <citation type="submission" date="2016-04" db="EMBL/GenBank/DDBJ databases">
        <title>Complete Genome Sequence of Chryseobacterium sp. IHBB 10212.</title>
        <authorList>
            <person name="Pal M."/>
            <person name="Swarnkar M.K."/>
            <person name="Kaushal K."/>
            <person name="Chhibber S."/>
            <person name="Singh A.K."/>
            <person name="Gulati A."/>
        </authorList>
    </citation>
    <scope>NUCLEOTIDE SEQUENCE [LARGE SCALE GENOMIC DNA]</scope>
    <source>
        <strain evidence="8 9">IHBB 10212</strain>
    </source>
</reference>
<dbReference type="EMBL" id="CP015199">
    <property type="protein sequence ID" value="ANF50315.1"/>
    <property type="molecule type" value="Genomic_DNA"/>
</dbReference>
<dbReference type="STRING" id="1685010.A0O34_07205"/>
<dbReference type="InterPro" id="IPR033985">
    <property type="entry name" value="SusD-like_N"/>
</dbReference>
<evidence type="ECO:0000313" key="8">
    <source>
        <dbReference type="EMBL" id="ANF50315.1"/>
    </source>
</evidence>
<dbReference type="Pfam" id="PF14322">
    <property type="entry name" value="SusD-like_3"/>
    <property type="match status" value="1"/>
</dbReference>
<feature type="domain" description="SusD-like N-terminal" evidence="7">
    <location>
        <begin position="97"/>
        <end position="226"/>
    </location>
</feature>
<protein>
    <submittedName>
        <fullName evidence="8">Glycan metabolism protein RagB</fullName>
    </submittedName>
</protein>
<evidence type="ECO:0000313" key="9">
    <source>
        <dbReference type="Proteomes" id="UP000077824"/>
    </source>
</evidence>
<dbReference type="CDD" id="cd08977">
    <property type="entry name" value="SusD"/>
    <property type="match status" value="1"/>
</dbReference>